<keyword evidence="2" id="KW-1185">Reference proteome</keyword>
<evidence type="ECO:0000313" key="2">
    <source>
        <dbReference type="Proteomes" id="UP000308600"/>
    </source>
</evidence>
<proteinExistence type="predicted"/>
<sequence length="165" mass="19309">MHIWRFDSTGVRIPTKASYSRLLQINEPPLLFIASFLNILAVPSRQRRDVSQLPLFPRRFFKPFIVNVLTLILWRALRIIEERKRYANSLLSKTSRIHIPYRRSKYRTLWPFFTLSSWWRSSLARFFVLSRSFEAASLSASNSSSVILGTSPLTAGSFKRYSICF</sequence>
<gene>
    <name evidence="1" type="ORF">BDN72DRAFT_413422</name>
</gene>
<reference evidence="1 2" key="1">
    <citation type="journal article" date="2019" name="Nat. Ecol. Evol.">
        <title>Megaphylogeny resolves global patterns of mushroom evolution.</title>
        <authorList>
            <person name="Varga T."/>
            <person name="Krizsan K."/>
            <person name="Foldi C."/>
            <person name="Dima B."/>
            <person name="Sanchez-Garcia M."/>
            <person name="Sanchez-Ramirez S."/>
            <person name="Szollosi G.J."/>
            <person name="Szarkandi J.G."/>
            <person name="Papp V."/>
            <person name="Albert L."/>
            <person name="Andreopoulos W."/>
            <person name="Angelini C."/>
            <person name="Antonin V."/>
            <person name="Barry K.W."/>
            <person name="Bougher N.L."/>
            <person name="Buchanan P."/>
            <person name="Buyck B."/>
            <person name="Bense V."/>
            <person name="Catcheside P."/>
            <person name="Chovatia M."/>
            <person name="Cooper J."/>
            <person name="Damon W."/>
            <person name="Desjardin D."/>
            <person name="Finy P."/>
            <person name="Geml J."/>
            <person name="Haridas S."/>
            <person name="Hughes K."/>
            <person name="Justo A."/>
            <person name="Karasinski D."/>
            <person name="Kautmanova I."/>
            <person name="Kiss B."/>
            <person name="Kocsube S."/>
            <person name="Kotiranta H."/>
            <person name="LaButti K.M."/>
            <person name="Lechner B.E."/>
            <person name="Liimatainen K."/>
            <person name="Lipzen A."/>
            <person name="Lukacs Z."/>
            <person name="Mihaltcheva S."/>
            <person name="Morgado L.N."/>
            <person name="Niskanen T."/>
            <person name="Noordeloos M.E."/>
            <person name="Ohm R.A."/>
            <person name="Ortiz-Santana B."/>
            <person name="Ovrebo C."/>
            <person name="Racz N."/>
            <person name="Riley R."/>
            <person name="Savchenko A."/>
            <person name="Shiryaev A."/>
            <person name="Soop K."/>
            <person name="Spirin V."/>
            <person name="Szebenyi C."/>
            <person name="Tomsovsky M."/>
            <person name="Tulloss R.E."/>
            <person name="Uehling J."/>
            <person name="Grigoriev I.V."/>
            <person name="Vagvolgyi C."/>
            <person name="Papp T."/>
            <person name="Martin F.M."/>
            <person name="Miettinen O."/>
            <person name="Hibbett D.S."/>
            <person name="Nagy L.G."/>
        </authorList>
    </citation>
    <scope>NUCLEOTIDE SEQUENCE [LARGE SCALE GENOMIC DNA]</scope>
    <source>
        <strain evidence="1 2">NL-1719</strain>
    </source>
</reference>
<dbReference type="EMBL" id="ML208616">
    <property type="protein sequence ID" value="TFK61968.1"/>
    <property type="molecule type" value="Genomic_DNA"/>
</dbReference>
<evidence type="ECO:0000313" key="1">
    <source>
        <dbReference type="EMBL" id="TFK61968.1"/>
    </source>
</evidence>
<name>A0ACD3A7Y6_9AGAR</name>
<dbReference type="Proteomes" id="UP000308600">
    <property type="component" value="Unassembled WGS sequence"/>
</dbReference>
<protein>
    <submittedName>
        <fullName evidence="1">Uncharacterized protein</fullName>
    </submittedName>
</protein>
<accession>A0ACD3A7Y6</accession>
<organism evidence="1 2">
    <name type="scientific">Pluteus cervinus</name>
    <dbReference type="NCBI Taxonomy" id="181527"/>
    <lineage>
        <taxon>Eukaryota</taxon>
        <taxon>Fungi</taxon>
        <taxon>Dikarya</taxon>
        <taxon>Basidiomycota</taxon>
        <taxon>Agaricomycotina</taxon>
        <taxon>Agaricomycetes</taxon>
        <taxon>Agaricomycetidae</taxon>
        <taxon>Agaricales</taxon>
        <taxon>Pluteineae</taxon>
        <taxon>Pluteaceae</taxon>
        <taxon>Pluteus</taxon>
    </lineage>
</organism>